<dbReference type="EMBL" id="PVNL01000002">
    <property type="protein sequence ID" value="PRQ10157.1"/>
    <property type="molecule type" value="Genomic_DNA"/>
</dbReference>
<keyword evidence="1" id="KW-0472">Membrane</keyword>
<keyword evidence="1" id="KW-0812">Transmembrane</keyword>
<evidence type="ECO:0000313" key="3">
    <source>
        <dbReference type="Proteomes" id="UP000238823"/>
    </source>
</evidence>
<sequence length="196" mass="21490">MATADHYDLDATLLDARTQYFERNGFGADGGYSAKTVTVEVAGIKLRIPNTPGRVHAVRYHDLHHIMTGYTTHMSGESEIGAWELASNCRDLYAAWVLNGAAFAFGLISCPRRVRAAFIRGCHTRNLYDRDFNDILLNRRVGELRAELGLERDSLEQPLAATIGDRLAFVGAAVICLGVPLAVLCGVIFGVLVLLR</sequence>
<keyword evidence="1" id="KW-1133">Transmembrane helix</keyword>
<name>A0A2S9YYK3_9BACT</name>
<dbReference type="RefSeq" id="WP_106087219.1">
    <property type="nucleotide sequence ID" value="NZ_PVNL01000002.1"/>
</dbReference>
<dbReference type="AlphaFoldDB" id="A0A2S9YYK3"/>
<reference evidence="2 3" key="1">
    <citation type="submission" date="2018-03" db="EMBL/GenBank/DDBJ databases">
        <title>Draft Genome Sequences of the Obligatory Marine Myxobacteria Enhygromyxa salina SWB007.</title>
        <authorList>
            <person name="Poehlein A."/>
            <person name="Moghaddam J.A."/>
            <person name="Harms H."/>
            <person name="Alanjari M."/>
            <person name="Koenig G.M."/>
            <person name="Daniel R."/>
            <person name="Schaeberle T.F."/>
        </authorList>
    </citation>
    <scope>NUCLEOTIDE SEQUENCE [LARGE SCALE GENOMIC DNA]</scope>
    <source>
        <strain evidence="2 3">SWB007</strain>
    </source>
</reference>
<dbReference type="OrthoDB" id="1188699at2"/>
<dbReference type="Proteomes" id="UP000238823">
    <property type="component" value="Unassembled WGS sequence"/>
</dbReference>
<organism evidence="2 3">
    <name type="scientific">Enhygromyxa salina</name>
    <dbReference type="NCBI Taxonomy" id="215803"/>
    <lineage>
        <taxon>Bacteria</taxon>
        <taxon>Pseudomonadati</taxon>
        <taxon>Myxococcota</taxon>
        <taxon>Polyangia</taxon>
        <taxon>Nannocystales</taxon>
        <taxon>Nannocystaceae</taxon>
        <taxon>Enhygromyxa</taxon>
    </lineage>
</organism>
<accession>A0A2S9YYK3</accession>
<gene>
    <name evidence="2" type="ORF">ENSA7_01060</name>
</gene>
<feature type="transmembrane region" description="Helical" evidence="1">
    <location>
        <begin position="167"/>
        <end position="195"/>
    </location>
</feature>
<protein>
    <recommendedName>
        <fullName evidence="4">Ubiquinone biosynthesis protein</fullName>
    </recommendedName>
</protein>
<proteinExistence type="predicted"/>
<comment type="caution">
    <text evidence="2">The sequence shown here is derived from an EMBL/GenBank/DDBJ whole genome shotgun (WGS) entry which is preliminary data.</text>
</comment>
<evidence type="ECO:0000313" key="2">
    <source>
        <dbReference type="EMBL" id="PRQ10157.1"/>
    </source>
</evidence>
<evidence type="ECO:0000256" key="1">
    <source>
        <dbReference type="SAM" id="Phobius"/>
    </source>
</evidence>
<evidence type="ECO:0008006" key="4">
    <source>
        <dbReference type="Google" id="ProtNLM"/>
    </source>
</evidence>